<feature type="domain" description="MOSC" evidence="4">
    <location>
        <begin position="41"/>
        <end position="178"/>
    </location>
</feature>
<feature type="domain" description="2Fe-2S ferredoxin-type" evidence="3">
    <location>
        <begin position="462"/>
        <end position="553"/>
    </location>
</feature>
<dbReference type="InterPro" id="IPR024326">
    <property type="entry name" value="RRP7_C"/>
</dbReference>
<dbReference type="RefSeq" id="XP_060352594.1">
    <property type="nucleotide sequence ID" value="XM_060488388.1"/>
</dbReference>
<proteinExistence type="predicted"/>
<protein>
    <submittedName>
        <fullName evidence="6">MOSC domain-containing protein</fullName>
    </submittedName>
</protein>
<dbReference type="SUPFAM" id="SSF54292">
    <property type="entry name" value="2Fe-2S ferredoxin-like"/>
    <property type="match status" value="1"/>
</dbReference>
<dbReference type="CDD" id="cd06185">
    <property type="entry name" value="PDR_like"/>
    <property type="match status" value="1"/>
</dbReference>
<comment type="caution">
    <text evidence="6">The sequence shown here is derived from an EMBL/GenBank/DDBJ whole genome shotgun (WGS) entry which is preliminary data.</text>
</comment>
<dbReference type="SUPFAM" id="SSF52343">
    <property type="entry name" value="Ferredoxin reductase-like, C-terminal NADP-linked domain"/>
    <property type="match status" value="1"/>
</dbReference>
<keyword evidence="1" id="KW-0001">2Fe-2S</keyword>
<dbReference type="PANTHER" id="PTHR30212">
    <property type="entry name" value="PROTEIN YIIM"/>
    <property type="match status" value="1"/>
</dbReference>
<name>A0ABQ9SW36_9PEZI</name>
<dbReference type="InterPro" id="IPR011037">
    <property type="entry name" value="Pyrv_Knase-like_insert_dom_sf"/>
</dbReference>
<dbReference type="Pfam" id="PF17799">
    <property type="entry name" value="RRM_Rrp7"/>
    <property type="match status" value="1"/>
</dbReference>
<reference evidence="6 7" key="1">
    <citation type="submission" date="2016-10" db="EMBL/GenBank/DDBJ databases">
        <title>The genome sequence of Colletotrichum fioriniae PJ7.</title>
        <authorList>
            <person name="Baroncelli R."/>
        </authorList>
    </citation>
    <scope>NUCLEOTIDE SEQUENCE [LARGE SCALE GENOMIC DNA]</scope>
    <source>
        <strain evidence="6 7">IMI 384185</strain>
    </source>
</reference>
<dbReference type="PRINTS" id="PR00409">
    <property type="entry name" value="PHDIOXRDTASE"/>
</dbReference>
<dbReference type="InterPro" id="IPR006058">
    <property type="entry name" value="2Fe2S_fd_BS"/>
</dbReference>
<evidence type="ECO:0000256" key="2">
    <source>
        <dbReference type="ARBA" id="ARBA00023014"/>
    </source>
</evidence>
<dbReference type="InterPro" id="IPR001041">
    <property type="entry name" value="2Fe-2S_ferredoxin-type"/>
</dbReference>
<dbReference type="PROSITE" id="PS51384">
    <property type="entry name" value="FAD_FR"/>
    <property type="match status" value="1"/>
</dbReference>
<gene>
    <name evidence="6" type="ORF">CPAR01_04107</name>
</gene>
<organism evidence="6 7">
    <name type="scientific">Colletotrichum paranaense</name>
    <dbReference type="NCBI Taxonomy" id="1914294"/>
    <lineage>
        <taxon>Eukaryota</taxon>
        <taxon>Fungi</taxon>
        <taxon>Dikarya</taxon>
        <taxon>Ascomycota</taxon>
        <taxon>Pezizomycotina</taxon>
        <taxon>Sordariomycetes</taxon>
        <taxon>Hypocreomycetidae</taxon>
        <taxon>Glomerellales</taxon>
        <taxon>Glomerellaceae</taxon>
        <taxon>Colletotrichum</taxon>
        <taxon>Colletotrichum acutatum species complex</taxon>
    </lineage>
</organism>
<dbReference type="Gene3D" id="3.10.20.30">
    <property type="match status" value="1"/>
</dbReference>
<dbReference type="SUPFAM" id="SSF50800">
    <property type="entry name" value="PK beta-barrel domain-like"/>
    <property type="match status" value="1"/>
</dbReference>
<evidence type="ECO:0000256" key="1">
    <source>
        <dbReference type="ARBA" id="ARBA00022714"/>
    </source>
</evidence>
<dbReference type="GeneID" id="85372287"/>
<dbReference type="InterPro" id="IPR052353">
    <property type="entry name" value="Benzoxazolinone_Detox_Enz"/>
</dbReference>
<accession>A0ABQ9SW36</accession>
<dbReference type="InterPro" id="IPR036010">
    <property type="entry name" value="2Fe-2S_ferredoxin-like_sf"/>
</dbReference>
<dbReference type="Pfam" id="PF00111">
    <property type="entry name" value="Fer2"/>
    <property type="match status" value="1"/>
</dbReference>
<dbReference type="PROSITE" id="PS51340">
    <property type="entry name" value="MOSC"/>
    <property type="match status" value="1"/>
</dbReference>
<sequence>MSLTEEIDLWSPFTSDTLLEVRTSVMKKMPGLEVTSGIDKDLRHGPIHVSYLGLDADEHDPTFHGGPDKAIHGYCSSHYSGWKAEHPVAADRFRPGAFGENFVTRHMNERNVCIGDVIAVGDEVVLQVSLPRQPCYKLNHRFQLKNFAPTTFKSSRTGWYYRVLKEGTVKAGDEIRLVERKWPKWTIERVQEYLHRNQTDAAMNEELASIEDMGKESRGAFQRRVAKAKAQVKREKGDQWRDFKIIEKTRQTSRISSFVLEAINPIENPEYLNEGAHAKLKLPNGLLRSYSVISGDRNKFELGIALEDKGRGGSLYIHNSMSVGDILQVGRMTTDVQVASASSNHVFIVGGIGITAFLVLAEAYHEVHYNFEMHYAVRSDDDIPFRSRLDALGSSVRFYDRSKGERMDITEIIKTLKWNSHVYVCGPTRMTDAVRVAAEDCGLDEGDVHYEAFSADTSGDPFEAEVLNRGGKILKVGEEETLLEVLKREIGGDVESSCEVGNCGTCKVALKSGRVDHRGTALSGDDKLESMLSCTVLKPERCVPPYLNYSESATETTLVPKLRRQHFFALSRSPANMSTAESQGDGFLLLPVKLPALPSCPITALHEIRVRRNAPRIPTEIDERSLFLKNVPVDSTEAHFRQVFSALVGPGRFESIAFEDDRKNAAAVDPVNAAKIMGLGKKRKRGEQEAEERAREEEIARLPETWTRRLRKSGSSAIALFADEKSVELVLKAIRKANKTTKFPVWGQGVSEDEPELGSEWVSAHIQLSRCDKAATQKSVHAFFNVFNRKEKEAAEMAKRLRNEPDEDGFVTVVRGGRVAPANKNEAEEARQKMIDRASKKKDETTDFYRFQLRERRKAEQAAMLKRFDEDKKKVDAMKEKRGKFRPET</sequence>
<evidence type="ECO:0000259" key="5">
    <source>
        <dbReference type="PROSITE" id="PS51384"/>
    </source>
</evidence>
<dbReference type="InterPro" id="IPR017927">
    <property type="entry name" value="FAD-bd_FR_type"/>
</dbReference>
<dbReference type="PROSITE" id="PS00197">
    <property type="entry name" value="2FE2S_FER_1"/>
    <property type="match status" value="1"/>
</dbReference>
<dbReference type="SUPFAM" id="SSF63380">
    <property type="entry name" value="Riboflavin synthase domain-like"/>
    <property type="match status" value="1"/>
</dbReference>
<dbReference type="PROSITE" id="PS51085">
    <property type="entry name" value="2FE2S_FER_2"/>
    <property type="match status" value="1"/>
</dbReference>
<dbReference type="Pfam" id="PF03475">
    <property type="entry name" value="YiiM_3-alpha"/>
    <property type="match status" value="1"/>
</dbReference>
<keyword evidence="2" id="KW-0411">Iron-sulfur</keyword>
<dbReference type="Pfam" id="PF03473">
    <property type="entry name" value="MOSC"/>
    <property type="match status" value="1"/>
</dbReference>
<dbReference type="CDD" id="cd12950">
    <property type="entry name" value="RRP7_Rrp7p"/>
    <property type="match status" value="1"/>
</dbReference>
<dbReference type="Gene3D" id="2.40.33.20">
    <property type="entry name" value="PK beta-barrel domain-like"/>
    <property type="match status" value="1"/>
</dbReference>
<evidence type="ECO:0000313" key="7">
    <source>
        <dbReference type="Proteomes" id="UP001241169"/>
    </source>
</evidence>
<evidence type="ECO:0000313" key="6">
    <source>
        <dbReference type="EMBL" id="KAK1543474.1"/>
    </source>
</evidence>
<evidence type="ECO:0000259" key="3">
    <source>
        <dbReference type="PROSITE" id="PS51085"/>
    </source>
</evidence>
<dbReference type="Gene3D" id="2.40.30.10">
    <property type="entry name" value="Translation factors"/>
    <property type="match status" value="1"/>
</dbReference>
<keyword evidence="1" id="KW-0408">Iron</keyword>
<dbReference type="CDD" id="cd00207">
    <property type="entry name" value="fer2"/>
    <property type="match status" value="1"/>
</dbReference>
<dbReference type="Pfam" id="PF12923">
    <property type="entry name" value="RRP7"/>
    <property type="match status" value="1"/>
</dbReference>
<dbReference type="Gene3D" id="6.10.250.1770">
    <property type="match status" value="1"/>
</dbReference>
<dbReference type="Gene3D" id="3.40.50.80">
    <property type="entry name" value="Nucleotide-binding domain of ferredoxin-NADP reductase (FNR) module"/>
    <property type="match status" value="1"/>
</dbReference>
<dbReference type="CDD" id="cd12293">
    <property type="entry name" value="dRRM_Rrp7p"/>
    <property type="match status" value="1"/>
</dbReference>
<dbReference type="InterPro" id="IPR017938">
    <property type="entry name" value="Riboflavin_synthase-like_b-brl"/>
</dbReference>
<keyword evidence="1" id="KW-0479">Metal-binding</keyword>
<dbReference type="InterPro" id="IPR039261">
    <property type="entry name" value="FNR_nucleotide-bd"/>
</dbReference>
<keyword evidence="7" id="KW-1185">Reference proteome</keyword>
<dbReference type="InterPro" id="IPR012675">
    <property type="entry name" value="Beta-grasp_dom_sf"/>
</dbReference>
<dbReference type="PANTHER" id="PTHR30212:SF2">
    <property type="entry name" value="PROTEIN YIIM"/>
    <property type="match status" value="1"/>
</dbReference>
<dbReference type="EMBL" id="MOPA01000003">
    <property type="protein sequence ID" value="KAK1543474.1"/>
    <property type="molecule type" value="Genomic_DNA"/>
</dbReference>
<dbReference type="Proteomes" id="UP001241169">
    <property type="component" value="Unassembled WGS sequence"/>
</dbReference>
<evidence type="ECO:0000259" key="4">
    <source>
        <dbReference type="PROSITE" id="PS51340"/>
    </source>
</evidence>
<dbReference type="InterPro" id="IPR040447">
    <property type="entry name" value="RRM_Rrp7"/>
</dbReference>
<dbReference type="InterPro" id="IPR005302">
    <property type="entry name" value="MoCF_Sase_C"/>
</dbReference>
<feature type="domain" description="FAD-binding FR-type" evidence="5">
    <location>
        <begin position="238"/>
        <end position="349"/>
    </location>
</feature>
<dbReference type="InterPro" id="IPR005163">
    <property type="entry name" value="Tri_helical_YiiM-like"/>
</dbReference>